<dbReference type="InterPro" id="IPR004481">
    <property type="entry name" value="K/Na/Ca-exchanger"/>
</dbReference>
<evidence type="ECO:0000256" key="7">
    <source>
        <dbReference type="ARBA" id="ARBA00022690"/>
    </source>
</evidence>
<evidence type="ECO:0000313" key="22">
    <source>
        <dbReference type="EMBL" id="KAF8788587.1"/>
    </source>
</evidence>
<dbReference type="PANTHER" id="PTHR10846:SF73">
    <property type="entry name" value="SODIUM_CALCIUM EXCHANGER MEMBRANE REGION DOMAIN-CONTAINING PROTEIN"/>
    <property type="match status" value="1"/>
</dbReference>
<dbReference type="Gene3D" id="1.20.1420.30">
    <property type="entry name" value="NCX, central ion-binding region"/>
    <property type="match status" value="2"/>
</dbReference>
<dbReference type="GO" id="GO:0004867">
    <property type="term" value="F:serine-type endopeptidase inhibitor activity"/>
    <property type="evidence" value="ECO:0007669"/>
    <property type="project" value="UniProtKB-KW"/>
</dbReference>
<evidence type="ECO:0000256" key="4">
    <source>
        <dbReference type="ARBA" id="ARBA00022449"/>
    </source>
</evidence>
<keyword evidence="17 20" id="KW-0472">Membrane</keyword>
<feature type="domain" description="Serpin" evidence="21">
    <location>
        <begin position="14"/>
        <end position="373"/>
    </location>
</feature>
<dbReference type="InterPro" id="IPR042178">
    <property type="entry name" value="Serpin_sf_1"/>
</dbReference>
<dbReference type="FunFam" id="3.30.497.10:FF:000001">
    <property type="entry name" value="Serine protease inhibitor"/>
    <property type="match status" value="1"/>
</dbReference>
<dbReference type="InterPro" id="IPR036186">
    <property type="entry name" value="Serpin_sf"/>
</dbReference>
<evidence type="ECO:0000259" key="21">
    <source>
        <dbReference type="SMART" id="SM00093"/>
    </source>
</evidence>
<feature type="transmembrane region" description="Helical" evidence="20">
    <location>
        <begin position="477"/>
        <end position="499"/>
    </location>
</feature>
<dbReference type="SMART" id="SM00093">
    <property type="entry name" value="SERPIN"/>
    <property type="match status" value="1"/>
</dbReference>
<evidence type="ECO:0000256" key="13">
    <source>
        <dbReference type="ARBA" id="ARBA00022958"/>
    </source>
</evidence>
<reference evidence="22" key="1">
    <citation type="journal article" date="2020" name="bioRxiv">
        <title>Chromosome-level reference genome of the European wasp spider Argiope bruennichi: a resource for studies on range expansion and evolutionary adaptation.</title>
        <authorList>
            <person name="Sheffer M.M."/>
            <person name="Hoppe A."/>
            <person name="Krehenwinkel H."/>
            <person name="Uhl G."/>
            <person name="Kuss A.W."/>
            <person name="Jensen L."/>
            <person name="Jensen C."/>
            <person name="Gillespie R.G."/>
            <person name="Hoff K.J."/>
            <person name="Prost S."/>
        </authorList>
    </citation>
    <scope>NUCLEOTIDE SEQUENCE</scope>
</reference>
<keyword evidence="5" id="KW-0633">Potassium transport</keyword>
<evidence type="ECO:0000313" key="23">
    <source>
        <dbReference type="Proteomes" id="UP000807504"/>
    </source>
</evidence>
<comment type="subcellular location">
    <subcellularLocation>
        <location evidence="1">Membrane</location>
        <topology evidence="1">Multi-pass membrane protein</topology>
    </subcellularLocation>
</comment>
<evidence type="ECO:0000256" key="17">
    <source>
        <dbReference type="ARBA" id="ARBA00023136"/>
    </source>
</evidence>
<feature type="transmembrane region" description="Helical" evidence="20">
    <location>
        <begin position="728"/>
        <end position="750"/>
    </location>
</feature>
<keyword evidence="16" id="KW-0406">Ion transport</keyword>
<feature type="transmembrane region" description="Helical" evidence="20">
    <location>
        <begin position="27"/>
        <end position="45"/>
    </location>
</feature>
<evidence type="ECO:0000256" key="20">
    <source>
        <dbReference type="SAM" id="Phobius"/>
    </source>
</evidence>
<keyword evidence="23" id="KW-1185">Reference proteome</keyword>
<evidence type="ECO:0000256" key="5">
    <source>
        <dbReference type="ARBA" id="ARBA00022538"/>
    </source>
</evidence>
<keyword evidence="12" id="KW-0722">Serine protease inhibitor</keyword>
<sequence length="859" mass="96497">MDSSVAEASNHLGINLYKLLAEENTNVFFSPFSISTALAMLFCGAQNETAEEMRKVLGYEIANIKDEELKHCFQKLLDTFDINQESYTLNYANSVLIHKDFSVKEEYKSLLKDFFKAFFQEVDFINESEKAVMLVNEWVNDKTNNMIPKLLDSLDPSTVMIILNAVYFKGLWSHPFDEKSTFKQYFYNKGDEDDYKQVDMMHLKDKFYFVEKESYKALQLLYKGDDISMLILLPNSKDGLRELENSLSSTLIQDLKENMRDTKVEVALPKFKLEYSKSFKEKFESLGLNLVFNSGAHLNDINDSGDLLVSEIIHKAVLVVNEEGSEAAAVTAVMMMRCALILNQPEFIVDHPFINHSSRTQKAHFYIKKIVDSWQQLMKAARSASPPVYTPSQRTSSLRRRGKRGEFLVHFLILSYVCAMIAVVCDVYFIPSLEIIADKLKLPPDVAGATFMAIGASSPELFSSIIGSFVTEGDIGVGAVIGSAVFNILGITGVAGIALWNEVLDIDWYPMVRDCIAYSITVLCLVGIIYDNIVTWWESVILLGIFFLYILLMYFNTRVEKVTRNLARRIGPDSCLCRSCQDKATEEEKTPLLKEKTFVPELYSSNEKPVLPAVDNVSVIVSECTYQKDPQGNEIIEETQSKEDAEDDDEPSLCSPPRTGVIRFLWWLVMWPASLLLTLTIPDSSNPKCIKAFPLTFLVSIAWLGVLSYMAVWMVTVIGYTLSIPDSVSGLTILAVGASVPDLISSVLVAKSGQGNMAISNLVGSNNFDISICLGVPWLGKTLLSGEGYLRIYSTVLSFAVAVLLITLFIFFMIFQLAGWKLNRMVGLTCLLVYALYIIFACLFEFNVFGYFNPPTCYP</sequence>
<feature type="transmembrane region" description="Helical" evidence="20">
    <location>
        <begin position="664"/>
        <end position="681"/>
    </location>
</feature>
<evidence type="ECO:0000256" key="10">
    <source>
        <dbReference type="ARBA" id="ARBA00022837"/>
    </source>
</evidence>
<comment type="caution">
    <text evidence="22">The sequence shown here is derived from an EMBL/GenBank/DDBJ whole genome shotgun (WGS) entry which is preliminary data.</text>
</comment>
<keyword evidence="14 20" id="KW-1133">Transmembrane helix</keyword>
<keyword evidence="13" id="KW-0630">Potassium</keyword>
<keyword evidence="7" id="KW-0646">Protease inhibitor</keyword>
<evidence type="ECO:0000256" key="8">
    <source>
        <dbReference type="ARBA" id="ARBA00022692"/>
    </source>
</evidence>
<dbReference type="GO" id="GO:0006874">
    <property type="term" value="P:intracellular calcium ion homeostasis"/>
    <property type="evidence" value="ECO:0007669"/>
    <property type="project" value="TreeGrafter"/>
</dbReference>
<feature type="transmembrane region" description="Helical" evidence="20">
    <location>
        <begin position="792"/>
        <end position="814"/>
    </location>
</feature>
<dbReference type="EMBL" id="JABXBU010000012">
    <property type="protein sequence ID" value="KAF8788587.1"/>
    <property type="molecule type" value="Genomic_DNA"/>
</dbReference>
<keyword evidence="11" id="KW-0769">Symport</keyword>
<keyword evidence="15" id="KW-0915">Sodium</keyword>
<evidence type="ECO:0000256" key="16">
    <source>
        <dbReference type="ARBA" id="ARBA00023065"/>
    </source>
</evidence>
<dbReference type="InterPro" id="IPR042185">
    <property type="entry name" value="Serpin_sf_2"/>
</dbReference>
<evidence type="ECO:0000256" key="1">
    <source>
        <dbReference type="ARBA" id="ARBA00004141"/>
    </source>
</evidence>
<keyword evidence="4" id="KW-0050">Antiport</keyword>
<evidence type="ECO:0000256" key="14">
    <source>
        <dbReference type="ARBA" id="ARBA00022989"/>
    </source>
</evidence>
<dbReference type="AlphaFoldDB" id="A0A8T0FBE9"/>
<keyword evidence="6" id="KW-0109">Calcium transport</keyword>
<evidence type="ECO:0000256" key="18">
    <source>
        <dbReference type="ARBA" id="ARBA00023201"/>
    </source>
</evidence>
<feature type="transmembrane region" description="Helical" evidence="20">
    <location>
        <begin position="693"/>
        <end position="722"/>
    </location>
</feature>
<evidence type="ECO:0000256" key="3">
    <source>
        <dbReference type="ARBA" id="ARBA00022448"/>
    </source>
</evidence>
<feature type="transmembrane region" description="Helical" evidence="20">
    <location>
        <begin position="536"/>
        <end position="555"/>
    </location>
</feature>
<comment type="similarity">
    <text evidence="19">Belongs to the serpin family.</text>
</comment>
<dbReference type="PANTHER" id="PTHR10846">
    <property type="entry name" value="SODIUM/POTASSIUM/CALCIUM EXCHANGER"/>
    <property type="match status" value="1"/>
</dbReference>
<dbReference type="Gene3D" id="2.30.39.10">
    <property type="entry name" value="Alpha-1-antitrypsin, domain 1"/>
    <property type="match status" value="1"/>
</dbReference>
<dbReference type="GO" id="GO:0005886">
    <property type="term" value="C:plasma membrane"/>
    <property type="evidence" value="ECO:0007669"/>
    <property type="project" value="TreeGrafter"/>
</dbReference>
<evidence type="ECO:0000256" key="2">
    <source>
        <dbReference type="ARBA" id="ARBA00005364"/>
    </source>
</evidence>
<keyword evidence="9" id="KW-0732">Signal</keyword>
<dbReference type="Proteomes" id="UP000807504">
    <property type="component" value="Unassembled WGS sequence"/>
</dbReference>
<feature type="transmembrane region" description="Helical" evidence="20">
    <location>
        <begin position="450"/>
        <end position="470"/>
    </location>
</feature>
<dbReference type="NCBIfam" id="TIGR00367">
    <property type="entry name" value="calcium/sodium antiporter"/>
    <property type="match status" value="1"/>
</dbReference>
<dbReference type="Pfam" id="PF01699">
    <property type="entry name" value="Na_Ca_ex"/>
    <property type="match status" value="2"/>
</dbReference>
<feature type="transmembrane region" description="Helical" evidence="20">
    <location>
        <begin position="826"/>
        <end position="852"/>
    </location>
</feature>
<gene>
    <name evidence="22" type="ORF">HNY73_006615</name>
</gene>
<protein>
    <submittedName>
        <fullName evidence="22">Sodium/potassium/calcium exchanger 5 like protein</fullName>
    </submittedName>
</protein>
<dbReference type="InterPro" id="IPR023796">
    <property type="entry name" value="Serpin_dom"/>
</dbReference>
<dbReference type="GO" id="GO:0008273">
    <property type="term" value="F:calcium, potassium:sodium antiporter activity"/>
    <property type="evidence" value="ECO:0007669"/>
    <property type="project" value="TreeGrafter"/>
</dbReference>
<dbReference type="GO" id="GO:0015293">
    <property type="term" value="F:symporter activity"/>
    <property type="evidence" value="ECO:0007669"/>
    <property type="project" value="UniProtKB-KW"/>
</dbReference>
<evidence type="ECO:0000256" key="19">
    <source>
        <dbReference type="RuleBase" id="RU000411"/>
    </source>
</evidence>
<evidence type="ECO:0000256" key="9">
    <source>
        <dbReference type="ARBA" id="ARBA00022729"/>
    </source>
</evidence>
<evidence type="ECO:0000256" key="11">
    <source>
        <dbReference type="ARBA" id="ARBA00022847"/>
    </source>
</evidence>
<keyword evidence="8 20" id="KW-0812">Transmembrane</keyword>
<reference evidence="22" key="2">
    <citation type="submission" date="2020-06" db="EMBL/GenBank/DDBJ databases">
        <authorList>
            <person name="Sheffer M."/>
        </authorList>
    </citation>
    <scope>NUCLEOTIDE SEQUENCE</scope>
</reference>
<dbReference type="FunFam" id="1.20.1420.30:FF:000009">
    <property type="entry name" value="sodium/potassium/calcium exchanger 5 isoform X2"/>
    <property type="match status" value="1"/>
</dbReference>
<accession>A0A8T0FBE9</accession>
<feature type="transmembrane region" description="Helical" evidence="20">
    <location>
        <begin position="407"/>
        <end position="430"/>
    </location>
</feature>
<keyword evidence="3" id="KW-0813">Transport</keyword>
<evidence type="ECO:0000256" key="12">
    <source>
        <dbReference type="ARBA" id="ARBA00022900"/>
    </source>
</evidence>
<organism evidence="22 23">
    <name type="scientific">Argiope bruennichi</name>
    <name type="common">Wasp spider</name>
    <name type="synonym">Aranea bruennichi</name>
    <dbReference type="NCBI Taxonomy" id="94029"/>
    <lineage>
        <taxon>Eukaryota</taxon>
        <taxon>Metazoa</taxon>
        <taxon>Ecdysozoa</taxon>
        <taxon>Arthropoda</taxon>
        <taxon>Chelicerata</taxon>
        <taxon>Arachnida</taxon>
        <taxon>Araneae</taxon>
        <taxon>Araneomorphae</taxon>
        <taxon>Entelegynae</taxon>
        <taxon>Araneoidea</taxon>
        <taxon>Araneidae</taxon>
        <taxon>Argiope</taxon>
    </lineage>
</organism>
<dbReference type="SUPFAM" id="SSF56574">
    <property type="entry name" value="Serpins"/>
    <property type="match status" value="1"/>
</dbReference>
<evidence type="ECO:0000256" key="15">
    <source>
        <dbReference type="ARBA" id="ARBA00023053"/>
    </source>
</evidence>
<keyword evidence="18" id="KW-0739">Sodium transport</keyword>
<dbReference type="CDD" id="cd19577">
    <property type="entry name" value="serpinJ_IRS-2-like"/>
    <property type="match status" value="1"/>
</dbReference>
<name>A0A8T0FBE9_ARGBR</name>
<dbReference type="InterPro" id="IPR004837">
    <property type="entry name" value="NaCa_Exmemb"/>
</dbReference>
<dbReference type="Pfam" id="PF00079">
    <property type="entry name" value="Serpin"/>
    <property type="match status" value="1"/>
</dbReference>
<dbReference type="InterPro" id="IPR044880">
    <property type="entry name" value="NCX_ion-bd_dom_sf"/>
</dbReference>
<dbReference type="GO" id="GO:0005262">
    <property type="term" value="F:calcium channel activity"/>
    <property type="evidence" value="ECO:0007669"/>
    <property type="project" value="TreeGrafter"/>
</dbReference>
<evidence type="ECO:0000256" key="6">
    <source>
        <dbReference type="ARBA" id="ARBA00022568"/>
    </source>
</evidence>
<proteinExistence type="inferred from homology"/>
<dbReference type="Gene3D" id="3.30.497.10">
    <property type="entry name" value="Antithrombin, subunit I, domain 2"/>
    <property type="match status" value="1"/>
</dbReference>
<comment type="similarity">
    <text evidence="2">Belongs to the Ca(2+):cation antiporter (CaCA) (TC 2.A.19) family. SLC24A subfamily.</text>
</comment>
<keyword evidence="10" id="KW-0106">Calcium</keyword>